<dbReference type="InterPro" id="IPR026410">
    <property type="entry name" value="OlisacTrfase_arch"/>
</dbReference>
<feature type="transmembrane region" description="Helical" evidence="18">
    <location>
        <begin position="62"/>
        <end position="82"/>
    </location>
</feature>
<evidence type="ECO:0000256" key="13">
    <source>
        <dbReference type="ARBA" id="ARBA00023136"/>
    </source>
</evidence>
<dbReference type="InterPro" id="IPR041154">
    <property type="entry name" value="AglB_P1"/>
</dbReference>
<evidence type="ECO:0000256" key="18">
    <source>
        <dbReference type="SAM" id="Phobius"/>
    </source>
</evidence>
<dbReference type="CAZy" id="GT66">
    <property type="family name" value="Glycosyltransferase Family 66"/>
</dbReference>
<evidence type="ECO:0000256" key="5">
    <source>
        <dbReference type="ARBA" id="ARBA00010810"/>
    </source>
</evidence>
<comment type="subcellular location">
    <subcellularLocation>
        <location evidence="3">Cell membrane</location>
        <topology evidence="3">Multi-pass membrane protein</topology>
    </subcellularLocation>
</comment>
<dbReference type="GO" id="GO:0005886">
    <property type="term" value="C:plasma membrane"/>
    <property type="evidence" value="ECO:0007669"/>
    <property type="project" value="UniProtKB-SubCell"/>
</dbReference>
<comment type="cofactor">
    <cofactor evidence="1">
        <name>Mn(2+)</name>
        <dbReference type="ChEBI" id="CHEBI:29035"/>
    </cofactor>
</comment>
<dbReference type="UniPathway" id="UPA00378"/>
<keyword evidence="8" id="KW-0808">Transferase</keyword>
<evidence type="ECO:0000256" key="15">
    <source>
        <dbReference type="ARBA" id="ARBA00030679"/>
    </source>
</evidence>
<dbReference type="Pfam" id="PF02516">
    <property type="entry name" value="STT3"/>
    <property type="match status" value="1"/>
</dbReference>
<dbReference type="EC" id="2.4.99.21" evidence="6"/>
<evidence type="ECO:0000256" key="11">
    <source>
        <dbReference type="ARBA" id="ARBA00022842"/>
    </source>
</evidence>
<feature type="domain" description="Archaeal glycosylation protein B peripheral" evidence="20">
    <location>
        <begin position="756"/>
        <end position="840"/>
    </location>
</feature>
<keyword evidence="11" id="KW-0460">Magnesium</keyword>
<sequence length="845" mass="92503">MSSSKKKSRAPKQKLPEVTIDKTVAVTSSTQEPAAEMPAAALNPEAPQTQASLASKILSMKLSLSSFLLLGILAVGLAFRMLPSTYAIRDGYVLFAEFDPYYHMRRITYAVENFPFTNVFDPYVNYPHGFFVGWPPLLDVMGATLALIVGLGNPDTFTIEIVSALLPVGLGLLAIVAAYFFVRDVFNEKVALLAAFVMAILPASIFRASFGYVDHHVLEVLLSLTTYVLFMRAVSRAKAQGLTLRNLTQNREPVIYAALAGVATAAMVFAWDGAPIFLGIIVLYSLLQYTVDAWRKDSSEYLSSVGIVTAVVALLLVGPAAVTSYHGMRFEISAIHLSLFHLILMAGLAGFFLCMEGLRLAVARAKAPWFVLPAGIVILGAIGALVVKTFLPAVFHNLEAGLTFLRSGSLVLSSISEVAPLLYWTGQFSLTLIEAFLSSAVLLAIVGMAWFIYLFPARRPSNEEIFFLTWSVAIIVLGLLQSRFIYLLGACVAIYAGYGMYKILATAGLEQLLEGLRKPVKEQSRARNPVKVPPLLIVAAVLLLLLLAPTAYASYTRYTTPEPYTMDWNQAALWLKDNSPATSFTYSANMSARPEYSVMNWWDDGNFILYRAERPAVSNNFQTGIDACSRYFIAQDEASANQIMDEHNSRYVMIDKRMTSGTLGYSIGTFENMPTLAGEDPSRYFMTYRMPQPYRSEIAYEGNDRYYGTMFSRLWYGWGCGGMSPIGGLQNGLEHYRLLYITDGVDPVMIFEYVRGATISGTSEPGAKVEIRLNVTCGDTTRIYNSIATADSSGAYSFTVPYPTGMAGDVRTGPEYTITSGAGTVKVQVPEDAVTDGRTITAGGM</sequence>
<evidence type="ECO:0000256" key="10">
    <source>
        <dbReference type="ARBA" id="ARBA00022723"/>
    </source>
</evidence>
<accession>Q0W803</accession>
<keyword evidence="9 18" id="KW-0812">Transmembrane</keyword>
<feature type="transmembrane region" description="Helical" evidence="18">
    <location>
        <begin position="465"/>
        <end position="486"/>
    </location>
</feature>
<dbReference type="InterPro" id="IPR054479">
    <property type="entry name" value="AglB-like_core"/>
</dbReference>
<feature type="transmembrane region" description="Helical" evidence="18">
    <location>
        <begin position="534"/>
        <end position="555"/>
    </location>
</feature>
<feature type="transmembrane region" description="Helical" evidence="18">
    <location>
        <begin position="190"/>
        <end position="210"/>
    </location>
</feature>
<evidence type="ECO:0000256" key="3">
    <source>
        <dbReference type="ARBA" id="ARBA00004651"/>
    </source>
</evidence>
<dbReference type="OrthoDB" id="82393at2157"/>
<feature type="transmembrane region" description="Helical" evidence="18">
    <location>
        <begin position="301"/>
        <end position="322"/>
    </location>
</feature>
<dbReference type="AlphaFoldDB" id="Q0W803"/>
<proteinExistence type="inferred from homology"/>
<evidence type="ECO:0000256" key="8">
    <source>
        <dbReference type="ARBA" id="ARBA00022679"/>
    </source>
</evidence>
<reference evidence="22 23" key="1">
    <citation type="journal article" date="2006" name="Science">
        <title>Genome of rice cluster I archaea -- the key methane producers in the rice rhizosphere.</title>
        <authorList>
            <person name="Erkel C."/>
            <person name="Kube M."/>
            <person name="Reinhardt R."/>
            <person name="Liesack W."/>
        </authorList>
    </citation>
    <scope>NUCLEOTIDE SEQUENCE [LARGE SCALE GENOMIC DNA]</scope>
    <source>
        <strain evidence="23">DSM 22066 / NBRC 105507 / MRE50</strain>
    </source>
</reference>
<organism evidence="22 23">
    <name type="scientific">Methanocella arvoryzae (strain DSM 22066 / NBRC 105507 / MRE50)</name>
    <dbReference type="NCBI Taxonomy" id="351160"/>
    <lineage>
        <taxon>Archaea</taxon>
        <taxon>Methanobacteriati</taxon>
        <taxon>Methanobacteriota</taxon>
        <taxon>Stenosarchaea group</taxon>
        <taxon>Methanomicrobia</taxon>
        <taxon>Methanocellales</taxon>
        <taxon>Methanocellaceae</taxon>
        <taxon>Methanocella</taxon>
    </lineage>
</organism>
<evidence type="ECO:0000256" key="1">
    <source>
        <dbReference type="ARBA" id="ARBA00001936"/>
    </source>
</evidence>
<keyword evidence="7" id="KW-0328">Glycosyltransferase</keyword>
<dbReference type="KEGG" id="rci:LRC558"/>
<dbReference type="PANTHER" id="PTHR13872:SF1">
    <property type="entry name" value="DOLICHYL-DIPHOSPHOOLIGOSACCHARIDE--PROTEIN GLYCOSYLTRANSFERASE SUBUNIT STT3B"/>
    <property type="match status" value="1"/>
</dbReference>
<dbReference type="STRING" id="351160.LRC558"/>
<evidence type="ECO:0000256" key="6">
    <source>
        <dbReference type="ARBA" id="ARBA00012602"/>
    </source>
</evidence>
<evidence type="ECO:0000256" key="2">
    <source>
        <dbReference type="ARBA" id="ARBA00001946"/>
    </source>
</evidence>
<dbReference type="InterPro" id="IPR003674">
    <property type="entry name" value="Oligo_trans_STT3"/>
</dbReference>
<feature type="compositionally biased region" description="Basic residues" evidence="17">
    <location>
        <begin position="1"/>
        <end position="12"/>
    </location>
</feature>
<keyword evidence="13 18" id="KW-0472">Membrane</keyword>
<feature type="domain" description="AglB-like core" evidence="21">
    <location>
        <begin position="565"/>
        <end position="659"/>
    </location>
</feature>
<feature type="transmembrane region" description="Helical" evidence="18">
    <location>
        <begin position="161"/>
        <end position="181"/>
    </location>
</feature>
<comment type="pathway">
    <text evidence="4">Protein modification; protein glycosylation.</text>
</comment>
<dbReference type="BRENDA" id="2.4.99.18">
    <property type="organism ID" value="11929"/>
</dbReference>
<dbReference type="GO" id="GO:0004576">
    <property type="term" value="F:oligosaccharyl transferase activity"/>
    <property type="evidence" value="ECO:0007669"/>
    <property type="project" value="InterPro"/>
</dbReference>
<dbReference type="RefSeq" id="WP_012037004.1">
    <property type="nucleotide sequence ID" value="NC_009464.1"/>
</dbReference>
<dbReference type="PANTHER" id="PTHR13872">
    <property type="entry name" value="DOLICHYL-DIPHOSPHOOLIGOSACCHARIDE--PROTEIN GLYCOSYLTRANSFERASE SUBUNIT"/>
    <property type="match status" value="1"/>
</dbReference>
<keyword evidence="14" id="KW-0464">Manganese</keyword>
<evidence type="ECO:0000259" key="19">
    <source>
        <dbReference type="Pfam" id="PF02516"/>
    </source>
</evidence>
<dbReference type="Proteomes" id="UP000000663">
    <property type="component" value="Chromosome"/>
</dbReference>
<evidence type="ECO:0000256" key="9">
    <source>
        <dbReference type="ARBA" id="ARBA00022692"/>
    </source>
</evidence>
<evidence type="ECO:0000259" key="21">
    <source>
        <dbReference type="Pfam" id="PF22627"/>
    </source>
</evidence>
<dbReference type="EMBL" id="AM114193">
    <property type="protein sequence ID" value="CAJ35490.1"/>
    <property type="molecule type" value="Genomic_DNA"/>
</dbReference>
<keyword evidence="10" id="KW-0479">Metal-binding</keyword>
<feature type="transmembrane region" description="Helical" evidence="18">
    <location>
        <begin position="254"/>
        <end position="271"/>
    </location>
</feature>
<evidence type="ECO:0000256" key="14">
    <source>
        <dbReference type="ARBA" id="ARBA00023211"/>
    </source>
</evidence>
<evidence type="ECO:0000256" key="4">
    <source>
        <dbReference type="ARBA" id="ARBA00004922"/>
    </source>
</evidence>
<evidence type="ECO:0000256" key="7">
    <source>
        <dbReference type="ARBA" id="ARBA00022676"/>
    </source>
</evidence>
<dbReference type="InterPro" id="IPR048307">
    <property type="entry name" value="STT3_N"/>
</dbReference>
<evidence type="ECO:0000313" key="23">
    <source>
        <dbReference type="Proteomes" id="UP000000663"/>
    </source>
</evidence>
<evidence type="ECO:0000256" key="16">
    <source>
        <dbReference type="ARBA" id="ARBA00034066"/>
    </source>
</evidence>
<feature type="transmembrane region" description="Helical" evidence="18">
    <location>
        <begin position="367"/>
        <end position="387"/>
    </location>
</feature>
<evidence type="ECO:0000313" key="22">
    <source>
        <dbReference type="EMBL" id="CAJ35490.1"/>
    </source>
</evidence>
<feature type="transmembrane region" description="Helical" evidence="18">
    <location>
        <begin position="430"/>
        <end position="453"/>
    </location>
</feature>
<dbReference type="PATRIC" id="fig|351160.9.peg.2747"/>
<name>Q0W803_METAR</name>
<comment type="cofactor">
    <cofactor evidence="2">
        <name>Mg(2+)</name>
        <dbReference type="ChEBI" id="CHEBI:18420"/>
    </cofactor>
</comment>
<feature type="region of interest" description="Disordered" evidence="17">
    <location>
        <begin position="1"/>
        <end position="31"/>
    </location>
</feature>
<evidence type="ECO:0000259" key="20">
    <source>
        <dbReference type="Pfam" id="PF18079"/>
    </source>
</evidence>
<evidence type="ECO:0000256" key="12">
    <source>
        <dbReference type="ARBA" id="ARBA00022989"/>
    </source>
</evidence>
<feature type="transmembrane region" description="Helical" evidence="18">
    <location>
        <begin position="492"/>
        <end position="513"/>
    </location>
</feature>
<gene>
    <name evidence="22" type="ORF">LRC558</name>
</gene>
<keyword evidence="12 18" id="KW-1133">Transmembrane helix</keyword>
<evidence type="ECO:0000256" key="17">
    <source>
        <dbReference type="SAM" id="MobiDB-lite"/>
    </source>
</evidence>
<feature type="domain" description="Oligosaccharyl transferase STT3 N-terminal" evidence="19">
    <location>
        <begin position="84"/>
        <end position="332"/>
    </location>
</feature>
<comment type="similarity">
    <text evidence="5">Belongs to the STT3 family.</text>
</comment>
<dbReference type="NCBIfam" id="TIGR04154">
    <property type="entry name" value="archaeo_STT3"/>
    <property type="match status" value="1"/>
</dbReference>
<feature type="transmembrane region" description="Helical" evidence="18">
    <location>
        <begin position="216"/>
        <end position="234"/>
    </location>
</feature>
<dbReference type="Gene3D" id="3.40.50.12610">
    <property type="match status" value="1"/>
</dbReference>
<dbReference type="GO" id="GO:0046872">
    <property type="term" value="F:metal ion binding"/>
    <property type="evidence" value="ECO:0007669"/>
    <property type="project" value="UniProtKB-KW"/>
</dbReference>
<keyword evidence="23" id="KW-1185">Reference proteome</keyword>
<comment type="catalytic activity">
    <reaction evidence="16">
        <text>an archaeal dolichyl phosphooligosaccharide + [protein]-L-asparagine = an archaeal dolichyl phosphate + a glycoprotein with the oligosaccharide chain attached by N-beta-D-glycosyl linkage to a protein L-asparagine.</text>
        <dbReference type="EC" id="2.4.99.21"/>
    </reaction>
</comment>
<feature type="transmembrane region" description="Helical" evidence="18">
    <location>
        <begin position="334"/>
        <end position="355"/>
    </location>
</feature>
<dbReference type="GeneID" id="5145410"/>
<dbReference type="Gene3D" id="2.60.40.3390">
    <property type="match status" value="1"/>
</dbReference>
<dbReference type="Pfam" id="PF22627">
    <property type="entry name" value="AglB_core-like"/>
    <property type="match status" value="1"/>
</dbReference>
<dbReference type="eggNOG" id="arCOG02043">
    <property type="taxonomic scope" value="Archaea"/>
</dbReference>
<dbReference type="Pfam" id="PF18079">
    <property type="entry name" value="AglB_L1"/>
    <property type="match status" value="1"/>
</dbReference>
<protein>
    <recommendedName>
        <fullName evidence="6">dolichyl-phosphooligosaccharide-protein glycotransferase</fullName>
        <ecNumber evidence="6">2.4.99.21</ecNumber>
    </recommendedName>
    <alternativeName>
        <fullName evidence="15">Oligosaccharyl transferase</fullName>
    </alternativeName>
</protein>